<organism evidence="1 2">
    <name type="scientific">Trichonephila clavipes</name>
    <name type="common">Golden silk orbweaver</name>
    <name type="synonym">Nephila clavipes</name>
    <dbReference type="NCBI Taxonomy" id="2585209"/>
    <lineage>
        <taxon>Eukaryota</taxon>
        <taxon>Metazoa</taxon>
        <taxon>Ecdysozoa</taxon>
        <taxon>Arthropoda</taxon>
        <taxon>Chelicerata</taxon>
        <taxon>Arachnida</taxon>
        <taxon>Araneae</taxon>
        <taxon>Araneomorphae</taxon>
        <taxon>Entelegynae</taxon>
        <taxon>Araneoidea</taxon>
        <taxon>Nephilidae</taxon>
        <taxon>Trichonephila</taxon>
    </lineage>
</organism>
<gene>
    <name evidence="1" type="primary">RF55_22990</name>
    <name evidence="1" type="ORF">TNCV_4472601</name>
</gene>
<comment type="caution">
    <text evidence="1">The sequence shown here is derived from an EMBL/GenBank/DDBJ whole genome shotgun (WGS) entry which is preliminary data.</text>
</comment>
<proteinExistence type="predicted"/>
<reference evidence="1" key="1">
    <citation type="submission" date="2020-08" db="EMBL/GenBank/DDBJ databases">
        <title>Multicomponent nature underlies the extraordinary mechanical properties of spider dragline silk.</title>
        <authorList>
            <person name="Kono N."/>
            <person name="Nakamura H."/>
            <person name="Mori M."/>
            <person name="Yoshida Y."/>
            <person name="Ohtoshi R."/>
            <person name="Malay A.D."/>
            <person name="Moran D.A.P."/>
            <person name="Tomita M."/>
            <person name="Numata K."/>
            <person name="Arakawa K."/>
        </authorList>
    </citation>
    <scope>NUCLEOTIDE SEQUENCE</scope>
</reference>
<dbReference type="GO" id="GO:0003676">
    <property type="term" value="F:nucleic acid binding"/>
    <property type="evidence" value="ECO:0007669"/>
    <property type="project" value="InterPro"/>
</dbReference>
<dbReference type="AlphaFoldDB" id="A0A8X6SLJ1"/>
<dbReference type="InterPro" id="IPR036397">
    <property type="entry name" value="RNaseH_sf"/>
</dbReference>
<name>A0A8X6SLJ1_TRICX</name>
<dbReference type="Gene3D" id="3.30.420.10">
    <property type="entry name" value="Ribonuclease H-like superfamily/Ribonuclease H"/>
    <property type="match status" value="1"/>
</dbReference>
<evidence type="ECO:0000313" key="2">
    <source>
        <dbReference type="Proteomes" id="UP000887159"/>
    </source>
</evidence>
<dbReference type="Proteomes" id="UP000887159">
    <property type="component" value="Unassembled WGS sequence"/>
</dbReference>
<dbReference type="EMBL" id="BMAU01021304">
    <property type="protein sequence ID" value="GFY11277.1"/>
    <property type="molecule type" value="Genomic_DNA"/>
</dbReference>
<evidence type="ECO:0000313" key="1">
    <source>
        <dbReference type="EMBL" id="GFY11277.1"/>
    </source>
</evidence>
<sequence length="112" mass="12600">MDQLERVAWSDESRFVIHYADGHIRIRCLPGEQLLPRCTVVHKHAGNGRIMLSRTFSWVFLGPVVVVEQTMNVTGYLNILADQLHPYMTSVSPAGNGIFQQDNAPCHKAKIV</sequence>
<protein>
    <submittedName>
        <fullName evidence="1">Transposase domain containing protein</fullName>
    </submittedName>
</protein>
<keyword evidence="2" id="KW-1185">Reference proteome</keyword>
<accession>A0A8X6SLJ1</accession>